<proteinExistence type="predicted"/>
<evidence type="ECO:0000313" key="3">
    <source>
        <dbReference type="Proteomes" id="UP001189429"/>
    </source>
</evidence>
<keyword evidence="1" id="KW-0732">Signal</keyword>
<dbReference type="EMBL" id="CAUYUJ010004358">
    <property type="protein sequence ID" value="CAK0809274.1"/>
    <property type="molecule type" value="Genomic_DNA"/>
</dbReference>
<sequence>MRYAGLLAIWSYGGWLAGAGASGMDGFAATVGCGPTDRTHVPGGRARCKTALEHDCTSMVTLQKFCPAECPYVAPHPDLSCVFECAPPDWCHQVNAEFAFPNESSKPLAQDGLMSNQLVLQWKSVTRLPSLMRPGRNRVVHLQSFWARTLFEGLFRPHNMI</sequence>
<comment type="caution">
    <text evidence="2">The sequence shown here is derived from an EMBL/GenBank/DDBJ whole genome shotgun (WGS) entry which is preliminary data.</text>
</comment>
<name>A0ABN9QUC3_9DINO</name>
<evidence type="ECO:0000313" key="2">
    <source>
        <dbReference type="EMBL" id="CAK0809274.1"/>
    </source>
</evidence>
<gene>
    <name evidence="2" type="ORF">PCOR1329_LOCUS14573</name>
</gene>
<evidence type="ECO:0000256" key="1">
    <source>
        <dbReference type="SAM" id="SignalP"/>
    </source>
</evidence>
<feature type="signal peptide" evidence="1">
    <location>
        <begin position="1"/>
        <end position="21"/>
    </location>
</feature>
<feature type="chain" id="PRO_5046179722" evidence="1">
    <location>
        <begin position="22"/>
        <end position="161"/>
    </location>
</feature>
<reference evidence="2" key="1">
    <citation type="submission" date="2023-10" db="EMBL/GenBank/DDBJ databases">
        <authorList>
            <person name="Chen Y."/>
            <person name="Shah S."/>
            <person name="Dougan E. K."/>
            <person name="Thang M."/>
            <person name="Chan C."/>
        </authorList>
    </citation>
    <scope>NUCLEOTIDE SEQUENCE [LARGE SCALE GENOMIC DNA]</scope>
</reference>
<keyword evidence="3" id="KW-1185">Reference proteome</keyword>
<accession>A0ABN9QUC3</accession>
<organism evidence="2 3">
    <name type="scientific">Prorocentrum cordatum</name>
    <dbReference type="NCBI Taxonomy" id="2364126"/>
    <lineage>
        <taxon>Eukaryota</taxon>
        <taxon>Sar</taxon>
        <taxon>Alveolata</taxon>
        <taxon>Dinophyceae</taxon>
        <taxon>Prorocentrales</taxon>
        <taxon>Prorocentraceae</taxon>
        <taxon>Prorocentrum</taxon>
    </lineage>
</organism>
<protein>
    <submittedName>
        <fullName evidence="2">Uncharacterized protein</fullName>
    </submittedName>
</protein>
<dbReference type="Proteomes" id="UP001189429">
    <property type="component" value="Unassembled WGS sequence"/>
</dbReference>